<proteinExistence type="predicted"/>
<gene>
    <name evidence="1" type="ORF">SP4011_11930</name>
</gene>
<protein>
    <recommendedName>
        <fullName evidence="3">PqqD family protein</fullName>
    </recommendedName>
</protein>
<evidence type="ECO:0000313" key="1">
    <source>
        <dbReference type="EMBL" id="BDT64776.1"/>
    </source>
</evidence>
<evidence type="ECO:0000313" key="2">
    <source>
        <dbReference type="Proteomes" id="UP001378546"/>
    </source>
</evidence>
<dbReference type="EMBL" id="AP026968">
    <property type="protein sequence ID" value="BDT64776.1"/>
    <property type="molecule type" value="Genomic_DNA"/>
</dbReference>
<organism evidence="1 2">
    <name type="scientific">Streptococcus parapneumoniae</name>
    <dbReference type="NCBI Taxonomy" id="2993430"/>
    <lineage>
        <taxon>Bacteria</taxon>
        <taxon>Bacillati</taxon>
        <taxon>Bacillota</taxon>
        <taxon>Bacilli</taxon>
        <taxon>Lactobacillales</taxon>
        <taxon>Streptococcaceae</taxon>
        <taxon>Streptococcus</taxon>
        <taxon>Streptococcus thalassemiae group</taxon>
    </lineage>
</organism>
<sequence length="81" mass="9508">MGTLFDQKPRVENIDFPGERIVLHARNLCEVYSFLTFEQALQCIELDFKIDDYDVRDEQMEGFGHLLENLIEVINDQNLSD</sequence>
<dbReference type="Proteomes" id="UP001378546">
    <property type="component" value="Chromosome"/>
</dbReference>
<name>A0ABM8CH44_9STRE</name>
<keyword evidence="2" id="KW-1185">Reference proteome</keyword>
<reference evidence="1 2" key="1">
    <citation type="submission" date="2022-11" db="EMBL/GenBank/DDBJ databases">
        <title>Complete genome sequence of alpha-hemolytic streptococci isolated from Japan.</title>
        <authorList>
            <person name="Morita M."/>
            <person name="Chang B."/>
            <person name="Akeda Y."/>
        </authorList>
    </citation>
    <scope>NUCLEOTIDE SEQUENCE [LARGE SCALE GENOMIC DNA]</scope>
    <source>
        <strain evidence="1 2">SP4011</strain>
    </source>
</reference>
<accession>A0ABM8CH44</accession>
<evidence type="ECO:0008006" key="3">
    <source>
        <dbReference type="Google" id="ProtNLM"/>
    </source>
</evidence>